<dbReference type="AlphaFoldDB" id="A0A378VSD1"/>
<dbReference type="InterPro" id="IPR039793">
    <property type="entry name" value="UROS/Hem4"/>
</dbReference>
<dbReference type="EC" id="4.2.1.75" evidence="3 9"/>
<dbReference type="SUPFAM" id="SSF69618">
    <property type="entry name" value="HemD-like"/>
    <property type="match status" value="1"/>
</dbReference>
<comment type="catalytic activity">
    <reaction evidence="8 9">
        <text>hydroxymethylbilane = uroporphyrinogen III + H2O</text>
        <dbReference type="Rhea" id="RHEA:18965"/>
        <dbReference type="ChEBI" id="CHEBI:15377"/>
        <dbReference type="ChEBI" id="CHEBI:57308"/>
        <dbReference type="ChEBI" id="CHEBI:57845"/>
        <dbReference type="EC" id="4.2.1.75"/>
    </reaction>
</comment>
<dbReference type="Proteomes" id="UP000254176">
    <property type="component" value="Unassembled WGS sequence"/>
</dbReference>
<dbReference type="GO" id="GO:0004852">
    <property type="term" value="F:uroporphyrinogen-III synthase activity"/>
    <property type="evidence" value="ECO:0007669"/>
    <property type="project" value="UniProtKB-UniRule"/>
</dbReference>
<comment type="function">
    <text evidence="6 9">Catalyzes cyclization of the linear tetrapyrrole, hydroxymethylbilane, to the macrocyclic uroporphyrinogen III.</text>
</comment>
<evidence type="ECO:0000256" key="4">
    <source>
        <dbReference type="ARBA" id="ARBA00023239"/>
    </source>
</evidence>
<dbReference type="Pfam" id="PF02602">
    <property type="entry name" value="HEM4"/>
    <property type="match status" value="1"/>
</dbReference>
<accession>A0A378VSD1</accession>
<evidence type="ECO:0000256" key="9">
    <source>
        <dbReference type="RuleBase" id="RU366031"/>
    </source>
</evidence>
<evidence type="ECO:0000256" key="1">
    <source>
        <dbReference type="ARBA" id="ARBA00004772"/>
    </source>
</evidence>
<organism evidence="11 12">
    <name type="scientific">Neisseria meningitidis</name>
    <dbReference type="NCBI Taxonomy" id="487"/>
    <lineage>
        <taxon>Bacteria</taxon>
        <taxon>Pseudomonadati</taxon>
        <taxon>Pseudomonadota</taxon>
        <taxon>Betaproteobacteria</taxon>
        <taxon>Neisseriales</taxon>
        <taxon>Neisseriaceae</taxon>
        <taxon>Neisseria</taxon>
    </lineage>
</organism>
<dbReference type="Gene3D" id="3.40.50.10090">
    <property type="match status" value="2"/>
</dbReference>
<dbReference type="CDD" id="cd06578">
    <property type="entry name" value="HemD"/>
    <property type="match status" value="1"/>
</dbReference>
<comment type="pathway">
    <text evidence="1 9">Porphyrin-containing compound metabolism; protoporphyrin-IX biosynthesis; coproporphyrinogen-III from 5-aminolevulinate: step 3/4.</text>
</comment>
<keyword evidence="5 9" id="KW-0627">Porphyrin biosynthesis</keyword>
<dbReference type="InterPro" id="IPR003754">
    <property type="entry name" value="4pyrrol_synth_uPrphyn_synth"/>
</dbReference>
<gene>
    <name evidence="11" type="primary">hemD</name>
    <name evidence="11" type="ORF">NCTC8554_00818</name>
</gene>
<dbReference type="PANTHER" id="PTHR38042:SF1">
    <property type="entry name" value="UROPORPHYRINOGEN-III SYNTHASE, CHLOROPLASTIC"/>
    <property type="match status" value="1"/>
</dbReference>
<dbReference type="GO" id="GO:0006782">
    <property type="term" value="P:protoporphyrinogen IX biosynthetic process"/>
    <property type="evidence" value="ECO:0007669"/>
    <property type="project" value="UniProtKB-UniRule"/>
</dbReference>
<proteinExistence type="inferred from homology"/>
<dbReference type="InterPro" id="IPR036108">
    <property type="entry name" value="4pyrrol_syn_uPrphyn_synt_sf"/>
</dbReference>
<reference evidence="11 12" key="1">
    <citation type="submission" date="2018-06" db="EMBL/GenBank/DDBJ databases">
        <authorList>
            <consortium name="Pathogen Informatics"/>
            <person name="Doyle S."/>
        </authorList>
    </citation>
    <scope>NUCLEOTIDE SEQUENCE [LARGE SCALE GENOMIC DNA]</scope>
    <source>
        <strain evidence="11 12">NCTC8554</strain>
    </source>
</reference>
<evidence type="ECO:0000256" key="6">
    <source>
        <dbReference type="ARBA" id="ARBA00037589"/>
    </source>
</evidence>
<evidence type="ECO:0000256" key="3">
    <source>
        <dbReference type="ARBA" id="ARBA00013109"/>
    </source>
</evidence>
<evidence type="ECO:0000256" key="5">
    <source>
        <dbReference type="ARBA" id="ARBA00023244"/>
    </source>
</evidence>
<evidence type="ECO:0000313" key="12">
    <source>
        <dbReference type="Proteomes" id="UP000254176"/>
    </source>
</evidence>
<evidence type="ECO:0000256" key="8">
    <source>
        <dbReference type="ARBA" id="ARBA00048617"/>
    </source>
</evidence>
<name>A0A378VSD1_NEIME</name>
<evidence type="ECO:0000256" key="7">
    <source>
        <dbReference type="ARBA" id="ARBA00040167"/>
    </source>
</evidence>
<dbReference type="NCBIfam" id="NF004585">
    <property type="entry name" value="PRK05928.2-2"/>
    <property type="match status" value="1"/>
</dbReference>
<sequence length="253" mass="28063">METVKPIMLIVRPSGRAKDDVETCRRAGWQAEVLSPIEIEADAAGLELLSEQYARADAVFWVSPTAVETAVPYLNLSDGIKMHISVGQGSRRALERCLGRTVIAPEDGNDSEAVLRLTVWNSLPEGARVLFVRGHGGRDFLMNALQEKGFRTEVAEVYFRRHKPLNFQNFQTENIAAAYITSTELVRLLFGQLPPQFSRFFKSLLYFTHHPRIAEALKREGVCSVETVPTLEAALSHSSISVSDGMVFPGTSN</sequence>
<dbReference type="UniPathway" id="UPA00251">
    <property type="reaction ID" value="UER00320"/>
</dbReference>
<feature type="domain" description="Tetrapyrrole biosynthesis uroporphyrinogen III synthase" evidence="10">
    <location>
        <begin position="21"/>
        <end position="234"/>
    </location>
</feature>
<evidence type="ECO:0000259" key="10">
    <source>
        <dbReference type="Pfam" id="PF02602"/>
    </source>
</evidence>
<comment type="similarity">
    <text evidence="2 9">Belongs to the uroporphyrinogen-III synthase family.</text>
</comment>
<keyword evidence="4 9" id="KW-0456">Lyase</keyword>
<evidence type="ECO:0000313" key="11">
    <source>
        <dbReference type="EMBL" id="SUA19125.1"/>
    </source>
</evidence>
<dbReference type="GO" id="GO:0006780">
    <property type="term" value="P:uroporphyrinogen III biosynthetic process"/>
    <property type="evidence" value="ECO:0007669"/>
    <property type="project" value="UniProtKB-UniRule"/>
</dbReference>
<evidence type="ECO:0000256" key="2">
    <source>
        <dbReference type="ARBA" id="ARBA00008133"/>
    </source>
</evidence>
<dbReference type="PANTHER" id="PTHR38042">
    <property type="entry name" value="UROPORPHYRINOGEN-III SYNTHASE, CHLOROPLASTIC"/>
    <property type="match status" value="1"/>
</dbReference>
<protein>
    <recommendedName>
        <fullName evidence="7 9">Uroporphyrinogen-III synthase</fullName>
        <ecNumber evidence="3 9">4.2.1.75</ecNumber>
    </recommendedName>
</protein>
<dbReference type="RefSeq" id="WP_002232081.1">
    <property type="nucleotide sequence ID" value="NZ_CP007667.1"/>
</dbReference>
<dbReference type="EMBL" id="UGRP01000001">
    <property type="protein sequence ID" value="SUA19125.1"/>
    <property type="molecule type" value="Genomic_DNA"/>
</dbReference>